<dbReference type="HOGENOM" id="CLU_2777667_0_0_1"/>
<organism evidence="2 3">
    <name type="scientific">Thanatephorus cucumeris (strain AG1-IA)</name>
    <name type="common">Rice sheath blight fungus</name>
    <name type="synonym">Rhizoctonia solani</name>
    <dbReference type="NCBI Taxonomy" id="983506"/>
    <lineage>
        <taxon>Eukaryota</taxon>
        <taxon>Fungi</taxon>
        <taxon>Dikarya</taxon>
        <taxon>Basidiomycota</taxon>
        <taxon>Agaricomycotina</taxon>
        <taxon>Agaricomycetes</taxon>
        <taxon>Cantharellales</taxon>
        <taxon>Ceratobasidiaceae</taxon>
        <taxon>Rhizoctonia</taxon>
        <taxon>Rhizoctonia solani AG-1</taxon>
    </lineage>
</organism>
<dbReference type="AlphaFoldDB" id="L8WIJ4"/>
<sequence length="69" mass="8333">MYSQVMRKLWDLCRIPSDRKCCREIHMYRQMSQAKSLKMDHEKFAKRFAFFIQLLTIHAFVTYRVGGVS</sequence>
<reference evidence="2 3" key="1">
    <citation type="journal article" date="2013" name="Nat. Commun.">
        <title>The evolution and pathogenic mechanisms of the rice sheath blight pathogen.</title>
        <authorList>
            <person name="Zheng A."/>
            <person name="Lin R."/>
            <person name="Xu L."/>
            <person name="Qin P."/>
            <person name="Tang C."/>
            <person name="Ai P."/>
            <person name="Zhang D."/>
            <person name="Liu Y."/>
            <person name="Sun Z."/>
            <person name="Feng H."/>
            <person name="Wang Y."/>
            <person name="Chen Y."/>
            <person name="Liang X."/>
            <person name="Fu R."/>
            <person name="Li Q."/>
            <person name="Zhang J."/>
            <person name="Yu X."/>
            <person name="Xie Z."/>
            <person name="Ding L."/>
            <person name="Guan P."/>
            <person name="Tang J."/>
            <person name="Liang Y."/>
            <person name="Wang S."/>
            <person name="Deng Q."/>
            <person name="Li S."/>
            <person name="Zhu J."/>
            <person name="Wang L."/>
            <person name="Liu H."/>
            <person name="Li P."/>
        </authorList>
    </citation>
    <scope>NUCLEOTIDE SEQUENCE [LARGE SCALE GENOMIC DNA]</scope>
    <source>
        <strain evidence="3">AG-1 IA</strain>
    </source>
</reference>
<gene>
    <name evidence="2" type="ORF">AG1IA_09345</name>
</gene>
<evidence type="ECO:0000313" key="3">
    <source>
        <dbReference type="Proteomes" id="UP000011668"/>
    </source>
</evidence>
<comment type="caution">
    <text evidence="2">The sequence shown here is derived from an EMBL/GenBank/DDBJ whole genome shotgun (WGS) entry which is preliminary data.</text>
</comment>
<keyword evidence="1" id="KW-1133">Transmembrane helix</keyword>
<protein>
    <submittedName>
        <fullName evidence="2">Uncharacterized protein</fullName>
    </submittedName>
</protein>
<accession>L8WIJ4</accession>
<dbReference type="EMBL" id="AFRT01003201">
    <property type="protein sequence ID" value="ELU36628.1"/>
    <property type="molecule type" value="Genomic_DNA"/>
</dbReference>
<evidence type="ECO:0000256" key="1">
    <source>
        <dbReference type="SAM" id="Phobius"/>
    </source>
</evidence>
<dbReference type="Proteomes" id="UP000011668">
    <property type="component" value="Unassembled WGS sequence"/>
</dbReference>
<evidence type="ECO:0000313" key="2">
    <source>
        <dbReference type="EMBL" id="ELU36628.1"/>
    </source>
</evidence>
<feature type="transmembrane region" description="Helical" evidence="1">
    <location>
        <begin position="48"/>
        <end position="66"/>
    </location>
</feature>
<keyword evidence="3" id="KW-1185">Reference proteome</keyword>
<proteinExistence type="predicted"/>
<keyword evidence="1" id="KW-0472">Membrane</keyword>
<name>L8WIJ4_THACA</name>
<keyword evidence="1" id="KW-0812">Transmembrane</keyword>